<proteinExistence type="predicted"/>
<feature type="transmembrane region" description="Helical" evidence="6">
    <location>
        <begin position="268"/>
        <end position="289"/>
    </location>
</feature>
<dbReference type="PROSITE" id="PS00217">
    <property type="entry name" value="SUGAR_TRANSPORT_2"/>
    <property type="match status" value="1"/>
</dbReference>
<keyword evidence="3 6" id="KW-1133">Transmembrane helix</keyword>
<dbReference type="Proteomes" id="UP000001542">
    <property type="component" value="Unassembled WGS sequence"/>
</dbReference>
<dbReference type="InterPro" id="IPR050549">
    <property type="entry name" value="MFS_Trehalose_Transporter"/>
</dbReference>
<evidence type="ECO:0000313" key="9">
    <source>
        <dbReference type="Proteomes" id="UP000001542"/>
    </source>
</evidence>
<dbReference type="InParanoid" id="A2DHZ7"/>
<dbReference type="InterPro" id="IPR036259">
    <property type="entry name" value="MFS_trans_sf"/>
</dbReference>
<reference evidence="8" key="1">
    <citation type="submission" date="2006-10" db="EMBL/GenBank/DDBJ databases">
        <authorList>
            <person name="Amadeo P."/>
            <person name="Zhao Q."/>
            <person name="Wortman J."/>
            <person name="Fraser-Liggett C."/>
            <person name="Carlton J."/>
        </authorList>
    </citation>
    <scope>NUCLEOTIDE SEQUENCE</scope>
    <source>
        <strain evidence="8">G3</strain>
    </source>
</reference>
<dbReference type="GO" id="GO:0055085">
    <property type="term" value="P:transmembrane transport"/>
    <property type="evidence" value="ECO:0000318"/>
    <property type="project" value="GO_Central"/>
</dbReference>
<evidence type="ECO:0000256" key="5">
    <source>
        <dbReference type="SAM" id="MobiDB-lite"/>
    </source>
</evidence>
<keyword evidence="4 6" id="KW-0472">Membrane</keyword>
<dbReference type="Gene3D" id="1.20.1250.20">
    <property type="entry name" value="MFS general substrate transporter like domains"/>
    <property type="match status" value="2"/>
</dbReference>
<feature type="transmembrane region" description="Helical" evidence="6">
    <location>
        <begin position="164"/>
        <end position="183"/>
    </location>
</feature>
<dbReference type="VEuPathDB" id="TrichDB:TVAGG3_0271960"/>
<gene>
    <name evidence="8" type="ORF">TVAG_402410</name>
</gene>
<feature type="transmembrane region" description="Helical" evidence="6">
    <location>
        <begin position="241"/>
        <end position="261"/>
    </location>
</feature>
<dbReference type="eggNOG" id="KOG0254">
    <property type="taxonomic scope" value="Eukaryota"/>
</dbReference>
<dbReference type="SUPFAM" id="SSF103473">
    <property type="entry name" value="MFS general substrate transporter"/>
    <property type="match status" value="1"/>
</dbReference>
<dbReference type="OrthoDB" id="4142200at2759"/>
<feature type="region of interest" description="Disordered" evidence="5">
    <location>
        <begin position="387"/>
        <end position="421"/>
    </location>
</feature>
<feature type="transmembrane region" description="Helical" evidence="6">
    <location>
        <begin position="78"/>
        <end position="97"/>
    </location>
</feature>
<evidence type="ECO:0000313" key="8">
    <source>
        <dbReference type="EMBL" id="EAY19986.1"/>
    </source>
</evidence>
<dbReference type="STRING" id="5722.A2DHZ7"/>
<reference evidence="8" key="2">
    <citation type="journal article" date="2007" name="Science">
        <title>Draft genome sequence of the sexually transmitted pathogen Trichomonas vaginalis.</title>
        <authorList>
            <person name="Carlton J.M."/>
            <person name="Hirt R.P."/>
            <person name="Silva J.C."/>
            <person name="Delcher A.L."/>
            <person name="Schatz M."/>
            <person name="Zhao Q."/>
            <person name="Wortman J.R."/>
            <person name="Bidwell S.L."/>
            <person name="Alsmark U.C.M."/>
            <person name="Besteiro S."/>
            <person name="Sicheritz-Ponten T."/>
            <person name="Noel C.J."/>
            <person name="Dacks J.B."/>
            <person name="Foster P.G."/>
            <person name="Simillion C."/>
            <person name="Van de Peer Y."/>
            <person name="Miranda-Saavedra D."/>
            <person name="Barton G.J."/>
            <person name="Westrop G.D."/>
            <person name="Mueller S."/>
            <person name="Dessi D."/>
            <person name="Fiori P.L."/>
            <person name="Ren Q."/>
            <person name="Paulsen I."/>
            <person name="Zhang H."/>
            <person name="Bastida-Corcuera F.D."/>
            <person name="Simoes-Barbosa A."/>
            <person name="Brown M.T."/>
            <person name="Hayes R.D."/>
            <person name="Mukherjee M."/>
            <person name="Okumura C.Y."/>
            <person name="Schneider R."/>
            <person name="Smith A.J."/>
            <person name="Vanacova S."/>
            <person name="Villalvazo M."/>
            <person name="Haas B.J."/>
            <person name="Pertea M."/>
            <person name="Feldblyum T.V."/>
            <person name="Utterback T.R."/>
            <person name="Shu C.L."/>
            <person name="Osoegawa K."/>
            <person name="de Jong P.J."/>
            <person name="Hrdy I."/>
            <person name="Horvathova L."/>
            <person name="Zubacova Z."/>
            <person name="Dolezal P."/>
            <person name="Malik S.B."/>
            <person name="Logsdon J.M. Jr."/>
            <person name="Henze K."/>
            <person name="Gupta A."/>
            <person name="Wang C.C."/>
            <person name="Dunne R.L."/>
            <person name="Upcroft J.A."/>
            <person name="Upcroft P."/>
            <person name="White O."/>
            <person name="Salzberg S.L."/>
            <person name="Tang P."/>
            <person name="Chiu C.-H."/>
            <person name="Lee Y.-S."/>
            <person name="Embley T.M."/>
            <person name="Coombs G.H."/>
            <person name="Mottram J.C."/>
            <person name="Tachezy J."/>
            <person name="Fraser-Liggett C.M."/>
            <person name="Johnson P.J."/>
        </authorList>
    </citation>
    <scope>NUCLEOTIDE SEQUENCE [LARGE SCALE GENOMIC DNA]</scope>
    <source>
        <strain evidence="8">G3</strain>
    </source>
</reference>
<dbReference type="PROSITE" id="PS50850">
    <property type="entry name" value="MFS"/>
    <property type="match status" value="1"/>
</dbReference>
<dbReference type="FunCoup" id="A2DHZ7">
    <property type="interactions" value="488"/>
</dbReference>
<feature type="transmembrane region" description="Helical" evidence="6">
    <location>
        <begin position="137"/>
        <end position="158"/>
    </location>
</feature>
<dbReference type="PANTHER" id="PTHR48021">
    <property type="match status" value="1"/>
</dbReference>
<evidence type="ECO:0000256" key="4">
    <source>
        <dbReference type="ARBA" id="ARBA00023136"/>
    </source>
</evidence>
<feature type="transmembrane region" description="Helical" evidence="6">
    <location>
        <begin position="12"/>
        <end position="30"/>
    </location>
</feature>
<keyword evidence="9" id="KW-1185">Reference proteome</keyword>
<feature type="transmembrane region" description="Helical" evidence="6">
    <location>
        <begin position="204"/>
        <end position="229"/>
    </location>
</feature>
<accession>A2DHZ7</accession>
<dbReference type="SMR" id="A2DHZ7"/>
<comment type="subcellular location">
    <subcellularLocation>
        <location evidence="1">Membrane</location>
        <topology evidence="1">Multi-pass membrane protein</topology>
    </subcellularLocation>
</comment>
<feature type="transmembrane region" description="Helical" evidence="6">
    <location>
        <begin position="50"/>
        <end position="71"/>
    </location>
</feature>
<feature type="transmembrane region" description="Helical" evidence="6">
    <location>
        <begin position="103"/>
        <end position="125"/>
    </location>
</feature>
<name>A2DHZ7_TRIV3</name>
<evidence type="ECO:0000259" key="7">
    <source>
        <dbReference type="PROSITE" id="PS50850"/>
    </source>
</evidence>
<dbReference type="InterPro" id="IPR005829">
    <property type="entry name" value="Sugar_transporter_CS"/>
</dbReference>
<feature type="domain" description="Major facilitator superfamily (MFS) profile" evidence="7">
    <location>
        <begin position="13"/>
        <end position="386"/>
    </location>
</feature>
<dbReference type="FunFam" id="1.20.1250.20:FF:000279">
    <property type="entry name" value="Major facilitator superfamily protein"/>
    <property type="match status" value="1"/>
</dbReference>
<dbReference type="KEGG" id="tva:5465517"/>
<dbReference type="GO" id="GO:0022857">
    <property type="term" value="F:transmembrane transporter activity"/>
    <property type="evidence" value="ECO:0000318"/>
    <property type="project" value="GO_Central"/>
</dbReference>
<dbReference type="EMBL" id="DS113202">
    <property type="protein sequence ID" value="EAY19986.1"/>
    <property type="molecule type" value="Genomic_DNA"/>
</dbReference>
<organism evidence="8 9">
    <name type="scientific">Trichomonas vaginalis (strain ATCC PRA-98 / G3)</name>
    <dbReference type="NCBI Taxonomy" id="412133"/>
    <lineage>
        <taxon>Eukaryota</taxon>
        <taxon>Metamonada</taxon>
        <taxon>Parabasalia</taxon>
        <taxon>Trichomonadida</taxon>
        <taxon>Trichomonadidae</taxon>
        <taxon>Trichomonas</taxon>
    </lineage>
</organism>
<dbReference type="RefSeq" id="XP_001580972.1">
    <property type="nucleotide sequence ID" value="XM_001580922.1"/>
</dbReference>
<dbReference type="AlphaFoldDB" id="A2DHZ7"/>
<dbReference type="GO" id="GO:0016020">
    <property type="term" value="C:membrane"/>
    <property type="evidence" value="ECO:0000318"/>
    <property type="project" value="GO_Central"/>
</dbReference>
<dbReference type="InterPro" id="IPR020846">
    <property type="entry name" value="MFS_dom"/>
</dbReference>
<evidence type="ECO:0000256" key="6">
    <source>
        <dbReference type="SAM" id="Phobius"/>
    </source>
</evidence>
<dbReference type="Pfam" id="PF00083">
    <property type="entry name" value="Sugar_tr"/>
    <property type="match status" value="2"/>
</dbReference>
<keyword evidence="2 6" id="KW-0812">Transmembrane</keyword>
<sequence>MVNLPKISNPYICGVLLALGGVDMGFGLVYTTFTLTPISEKFNMTTLQSTWFTCIGLLAAMVAALAINPFVNRYGKRWTGFIASLYGIFAWVVLGLSNSKAMVFIFRALSGMTLGFYSTICPTFIAEVAPQDKKFLFGFMNQIGIATGFLIVTILGIYVSWQAVSIICAFPAFILSCTFLFIPEPETKKAKVKVSQLLNVKKELFIAFLCMFFLQFSGINAVMSNMQIILSKANLTISSNLIGILTNVIQLISTCIAAVVVDKLGHRICWIISSFGQLVAFTLLCLHQKLNLSSYVFMVGLFLEQLTYGIGTGPIPFAAAANLFDADLCANAMAISTAENWILSTIVCLIWPYLESSMTLGYAFLFFVGIQILAIIFGFVVFKPKGSEEKKESLDKYSYSESDEADDNERKLSNASTTPEL</sequence>
<protein>
    <submittedName>
        <fullName evidence="8">Major facilitator superfamily protein</fullName>
    </submittedName>
</protein>
<feature type="transmembrane region" description="Helical" evidence="6">
    <location>
        <begin position="295"/>
        <end position="320"/>
    </location>
</feature>
<dbReference type="PANTHER" id="PTHR48021:SF1">
    <property type="entry name" value="GH07001P-RELATED"/>
    <property type="match status" value="1"/>
</dbReference>
<evidence type="ECO:0000256" key="3">
    <source>
        <dbReference type="ARBA" id="ARBA00022989"/>
    </source>
</evidence>
<evidence type="ECO:0000256" key="1">
    <source>
        <dbReference type="ARBA" id="ARBA00004141"/>
    </source>
</evidence>
<evidence type="ECO:0000256" key="2">
    <source>
        <dbReference type="ARBA" id="ARBA00022692"/>
    </source>
</evidence>
<dbReference type="VEuPathDB" id="TrichDB:TVAG_402410"/>
<feature type="transmembrane region" description="Helical" evidence="6">
    <location>
        <begin position="332"/>
        <end position="354"/>
    </location>
</feature>
<feature type="transmembrane region" description="Helical" evidence="6">
    <location>
        <begin position="360"/>
        <end position="382"/>
    </location>
</feature>
<dbReference type="InterPro" id="IPR005828">
    <property type="entry name" value="MFS_sugar_transport-like"/>
</dbReference>